<evidence type="ECO:0000313" key="2">
    <source>
        <dbReference type="EMBL" id="GAA2366942.1"/>
    </source>
</evidence>
<protein>
    <submittedName>
        <fullName evidence="2">NAD(P)H nitroreductase</fullName>
    </submittedName>
</protein>
<dbReference type="EMBL" id="BAAARV010000065">
    <property type="protein sequence ID" value="GAA2366942.1"/>
    <property type="molecule type" value="Genomic_DNA"/>
</dbReference>
<gene>
    <name evidence="2" type="ORF">GCM10010170_066050</name>
</gene>
<dbReference type="PANTHER" id="PTHR23026">
    <property type="entry name" value="NADPH NITROREDUCTASE"/>
    <property type="match status" value="1"/>
</dbReference>
<feature type="compositionally biased region" description="Basic and acidic residues" evidence="1">
    <location>
        <begin position="317"/>
        <end position="329"/>
    </location>
</feature>
<dbReference type="InterPro" id="IPR000415">
    <property type="entry name" value="Nitroreductase-like"/>
</dbReference>
<keyword evidence="3" id="KW-1185">Reference proteome</keyword>
<accession>A0ABP5U1P3</accession>
<dbReference type="RefSeq" id="WP_344616491.1">
    <property type="nucleotide sequence ID" value="NZ_BAAARV010000065.1"/>
</dbReference>
<dbReference type="Gene3D" id="3.40.109.10">
    <property type="entry name" value="NADH Oxidase"/>
    <property type="match status" value="1"/>
</dbReference>
<feature type="region of interest" description="Disordered" evidence="1">
    <location>
        <begin position="302"/>
        <end position="329"/>
    </location>
</feature>
<comment type="caution">
    <text evidence="2">The sequence shown here is derived from an EMBL/GenBank/DDBJ whole genome shotgun (WGS) entry which is preliminary data.</text>
</comment>
<name>A0ABP5U1P3_9ACTN</name>
<evidence type="ECO:0000313" key="3">
    <source>
        <dbReference type="Proteomes" id="UP001501444"/>
    </source>
</evidence>
<reference evidence="3" key="1">
    <citation type="journal article" date="2019" name="Int. J. Syst. Evol. Microbiol.">
        <title>The Global Catalogue of Microorganisms (GCM) 10K type strain sequencing project: providing services to taxonomists for standard genome sequencing and annotation.</title>
        <authorList>
            <consortium name="The Broad Institute Genomics Platform"/>
            <consortium name="The Broad Institute Genome Sequencing Center for Infectious Disease"/>
            <person name="Wu L."/>
            <person name="Ma J."/>
        </authorList>
    </citation>
    <scope>NUCLEOTIDE SEQUENCE [LARGE SCALE GENOMIC DNA]</scope>
    <source>
        <strain evidence="3">JCM 3272</strain>
    </source>
</reference>
<organism evidence="2 3">
    <name type="scientific">Dactylosporangium salmoneum</name>
    <dbReference type="NCBI Taxonomy" id="53361"/>
    <lineage>
        <taxon>Bacteria</taxon>
        <taxon>Bacillati</taxon>
        <taxon>Actinomycetota</taxon>
        <taxon>Actinomycetes</taxon>
        <taxon>Micromonosporales</taxon>
        <taxon>Micromonosporaceae</taxon>
        <taxon>Dactylosporangium</taxon>
    </lineage>
</organism>
<dbReference type="SUPFAM" id="SSF55469">
    <property type="entry name" value="FMN-dependent nitroreductase-like"/>
    <property type="match status" value="2"/>
</dbReference>
<dbReference type="Proteomes" id="UP001501444">
    <property type="component" value="Unassembled WGS sequence"/>
</dbReference>
<dbReference type="InterPro" id="IPR050627">
    <property type="entry name" value="Nitroreductase/BluB"/>
</dbReference>
<proteinExistence type="predicted"/>
<sequence>MIEDTQTATLHLAADEARRAPSILNTQPWRWQVHDGALDLHADPARRLGSVDPQGRLLTLSCGAALHHARVALAAAGHEPVVERLPDPADPSLLARVRAGRPRPAGDDDRLTYEAMLRRRTDRRRFGSPVPMAPEALAALRAAAEAEHARLHRLRPGEVEYLGYAAQGAHVLDAKDEGRVAEQQAWTHRGPGSADGMTGDAVPAPADRPVPLRDFALGGEATLDPGPGDESNVEYLAVVTDGDGVEDWLAAGEATSAVWLAAVARGLAASPLSDVVEIPGARALLGSLIEPAGHPQLVLRVGVDPDPAPPPASPRRPARDVIDGGEATR</sequence>
<evidence type="ECO:0000256" key="1">
    <source>
        <dbReference type="SAM" id="MobiDB-lite"/>
    </source>
</evidence>
<dbReference type="PANTHER" id="PTHR23026:SF123">
    <property type="entry name" value="NAD(P)H NITROREDUCTASE RV3131-RELATED"/>
    <property type="match status" value="1"/>
</dbReference>
<dbReference type="NCBIfam" id="NF047509">
    <property type="entry name" value="Rv3131_FMN_oxido"/>
    <property type="match status" value="1"/>
</dbReference>